<sequence>MFYIQQKTWEEGLAQKDEELGVLNGKVESQGLALAEKSAKVEALQNELLNFRDSDEGKQIFEEGKHVEGTELMDLIRDEYSYFNFDFLFEEGETVALVLPSAADNVKAPVEAVPSQGADPAVVIGEGDWSDQGPNPVTSDSYQDD</sequence>
<comment type="caution">
    <text evidence="2">The sequence shown here is derived from an EMBL/GenBank/DDBJ whole genome shotgun (WGS) entry which is preliminary data.</text>
</comment>
<evidence type="ECO:0000313" key="2">
    <source>
        <dbReference type="EMBL" id="KAL2552060.1"/>
    </source>
</evidence>
<organism evidence="2 3">
    <name type="scientific">Forsythia ovata</name>
    <dbReference type="NCBI Taxonomy" id="205694"/>
    <lineage>
        <taxon>Eukaryota</taxon>
        <taxon>Viridiplantae</taxon>
        <taxon>Streptophyta</taxon>
        <taxon>Embryophyta</taxon>
        <taxon>Tracheophyta</taxon>
        <taxon>Spermatophyta</taxon>
        <taxon>Magnoliopsida</taxon>
        <taxon>eudicotyledons</taxon>
        <taxon>Gunneridae</taxon>
        <taxon>Pentapetalae</taxon>
        <taxon>asterids</taxon>
        <taxon>lamiids</taxon>
        <taxon>Lamiales</taxon>
        <taxon>Oleaceae</taxon>
        <taxon>Forsythieae</taxon>
        <taxon>Forsythia</taxon>
    </lineage>
</organism>
<evidence type="ECO:0000313" key="3">
    <source>
        <dbReference type="Proteomes" id="UP001604277"/>
    </source>
</evidence>
<proteinExistence type="predicted"/>
<feature type="region of interest" description="Disordered" evidence="1">
    <location>
        <begin position="113"/>
        <end position="145"/>
    </location>
</feature>
<reference evidence="3" key="1">
    <citation type="submission" date="2024-07" db="EMBL/GenBank/DDBJ databases">
        <title>Two chromosome-level genome assemblies of Korean endemic species Abeliophyllum distichum and Forsythia ovata (Oleaceae).</title>
        <authorList>
            <person name="Jang H."/>
        </authorList>
    </citation>
    <scope>NUCLEOTIDE SEQUENCE [LARGE SCALE GENOMIC DNA]</scope>
</reference>
<gene>
    <name evidence="2" type="ORF">Fot_05679</name>
</gene>
<dbReference type="AlphaFoldDB" id="A0ABD1WQT7"/>
<dbReference type="Proteomes" id="UP001604277">
    <property type="component" value="Unassembled WGS sequence"/>
</dbReference>
<dbReference type="EMBL" id="JBFOLJ010000002">
    <property type="protein sequence ID" value="KAL2552060.1"/>
    <property type="molecule type" value="Genomic_DNA"/>
</dbReference>
<name>A0ABD1WQT7_9LAMI</name>
<feature type="compositionally biased region" description="Polar residues" evidence="1">
    <location>
        <begin position="132"/>
        <end position="145"/>
    </location>
</feature>
<protein>
    <submittedName>
        <fullName evidence="2">Uncharacterized protein</fullName>
    </submittedName>
</protein>
<evidence type="ECO:0000256" key="1">
    <source>
        <dbReference type="SAM" id="MobiDB-lite"/>
    </source>
</evidence>
<accession>A0ABD1WQT7</accession>
<keyword evidence="3" id="KW-1185">Reference proteome</keyword>